<dbReference type="Proteomes" id="UP000193067">
    <property type="component" value="Unassembled WGS sequence"/>
</dbReference>
<organism evidence="2 3">
    <name type="scientific">Trametes coccinea (strain BRFM310)</name>
    <name type="common">Pycnoporus coccineus</name>
    <dbReference type="NCBI Taxonomy" id="1353009"/>
    <lineage>
        <taxon>Eukaryota</taxon>
        <taxon>Fungi</taxon>
        <taxon>Dikarya</taxon>
        <taxon>Basidiomycota</taxon>
        <taxon>Agaricomycotina</taxon>
        <taxon>Agaricomycetes</taxon>
        <taxon>Polyporales</taxon>
        <taxon>Polyporaceae</taxon>
        <taxon>Trametes</taxon>
    </lineage>
</organism>
<dbReference type="AlphaFoldDB" id="A0A1Y2IX11"/>
<evidence type="ECO:0000313" key="2">
    <source>
        <dbReference type="EMBL" id="OSD05648.1"/>
    </source>
</evidence>
<evidence type="ECO:0000256" key="1">
    <source>
        <dbReference type="SAM" id="MobiDB-lite"/>
    </source>
</evidence>
<accession>A0A1Y2IX11</accession>
<dbReference type="EMBL" id="KZ084092">
    <property type="protein sequence ID" value="OSD05648.1"/>
    <property type="molecule type" value="Genomic_DNA"/>
</dbReference>
<dbReference type="OrthoDB" id="10380741at2759"/>
<gene>
    <name evidence="2" type="ORF">PYCCODRAFT_1161694</name>
</gene>
<sequence length="188" mass="21123">MAFGSIFKKKTNVDVPTPAASGSQTPDDTLVEDTPSASTSTTNSPFLVPKSRIIHLGRGDEPPPPPVRRFGDRIIVESSGEDTAPAVRKDRIRRTNQFYIPHRSRYIIKHDLKPGDPVLALDYYRGLGTWRHGVVANEKPQLFGHYVHFPVLIKFNGEEKIEWHYPISGKILYDTLLAEPGARETYMA</sequence>
<protein>
    <submittedName>
        <fullName evidence="2">Uncharacterized protein</fullName>
    </submittedName>
</protein>
<evidence type="ECO:0000313" key="3">
    <source>
        <dbReference type="Proteomes" id="UP000193067"/>
    </source>
</evidence>
<proteinExistence type="predicted"/>
<feature type="region of interest" description="Disordered" evidence="1">
    <location>
        <begin position="11"/>
        <end position="45"/>
    </location>
</feature>
<name>A0A1Y2IX11_TRAC3</name>
<keyword evidence="3" id="KW-1185">Reference proteome</keyword>
<reference evidence="2 3" key="1">
    <citation type="journal article" date="2015" name="Biotechnol. Biofuels">
        <title>Enhanced degradation of softwood versus hardwood by the white-rot fungus Pycnoporus coccineus.</title>
        <authorList>
            <person name="Couturier M."/>
            <person name="Navarro D."/>
            <person name="Chevret D."/>
            <person name="Henrissat B."/>
            <person name="Piumi F."/>
            <person name="Ruiz-Duenas F.J."/>
            <person name="Martinez A.T."/>
            <person name="Grigoriev I.V."/>
            <person name="Riley R."/>
            <person name="Lipzen A."/>
            <person name="Berrin J.G."/>
            <person name="Master E.R."/>
            <person name="Rosso M.N."/>
        </authorList>
    </citation>
    <scope>NUCLEOTIDE SEQUENCE [LARGE SCALE GENOMIC DNA]</scope>
    <source>
        <strain evidence="2 3">BRFM310</strain>
    </source>
</reference>
<feature type="compositionally biased region" description="Low complexity" evidence="1">
    <location>
        <begin position="34"/>
        <end position="45"/>
    </location>
</feature>